<evidence type="ECO:0000313" key="1">
    <source>
        <dbReference type="EMBL" id="GAD47864.1"/>
    </source>
</evidence>
<reference evidence="1 2" key="1">
    <citation type="submission" date="2013-09" db="EMBL/GenBank/DDBJ databases">
        <title>Whole genome shotgun sequence of Novosphingobium tardaugens NBRC 16725.</title>
        <authorList>
            <person name="Isaki S."/>
            <person name="Hosoyama A."/>
            <person name="Tsuchikane K."/>
            <person name="Katsumata H."/>
            <person name="Ando Y."/>
            <person name="Yamazaki S."/>
            <person name="Fujita N."/>
        </authorList>
    </citation>
    <scope>NUCLEOTIDE SEQUENCE [LARGE SCALE GENOMIC DNA]</scope>
    <source>
        <strain evidence="1 2">NBRC 16725</strain>
    </source>
</reference>
<dbReference type="Pfam" id="PF07311">
    <property type="entry name" value="Dodecin"/>
    <property type="match status" value="1"/>
</dbReference>
<dbReference type="RefSeq" id="WP_021688771.1">
    <property type="nucleotide sequence ID" value="NZ_BASZ01000001.1"/>
</dbReference>
<dbReference type="InterPro" id="IPR025543">
    <property type="entry name" value="Dodecin-like"/>
</dbReference>
<dbReference type="InterPro" id="IPR036694">
    <property type="entry name" value="Dodecin-like_sf"/>
</dbReference>
<dbReference type="eggNOG" id="COG3360">
    <property type="taxonomic scope" value="Bacteria"/>
</dbReference>
<evidence type="ECO:0000313" key="2">
    <source>
        <dbReference type="Proteomes" id="UP000016568"/>
    </source>
</evidence>
<dbReference type="Gene3D" id="3.30.1660.10">
    <property type="entry name" value="Flavin-binding protein dodecin"/>
    <property type="match status" value="1"/>
</dbReference>
<organism evidence="1 2">
    <name type="scientific">Caenibius tardaugens NBRC 16725</name>
    <dbReference type="NCBI Taxonomy" id="1219035"/>
    <lineage>
        <taxon>Bacteria</taxon>
        <taxon>Pseudomonadati</taxon>
        <taxon>Pseudomonadota</taxon>
        <taxon>Alphaproteobacteria</taxon>
        <taxon>Sphingomonadales</taxon>
        <taxon>Erythrobacteraceae</taxon>
        <taxon>Caenibius</taxon>
    </lineage>
</organism>
<keyword evidence="2" id="KW-1185">Reference proteome</keyword>
<dbReference type="AlphaFoldDB" id="U2ZR88"/>
<proteinExistence type="predicted"/>
<dbReference type="EMBL" id="BASZ01000001">
    <property type="protein sequence ID" value="GAD47864.1"/>
    <property type="molecule type" value="Genomic_DNA"/>
</dbReference>
<dbReference type="OrthoDB" id="9805889at2"/>
<name>U2ZR88_9SPHN</name>
<sequence>MEHHVFKLLEIVGTSGEGIDGAVKAALARARETVRHVRWFEVTAARGFVHDSGEIEYQVTLKIGFAIDD</sequence>
<dbReference type="NCBIfam" id="NF043052">
    <property type="entry name" value="DodecBact"/>
    <property type="match status" value="1"/>
</dbReference>
<dbReference type="SUPFAM" id="SSF89807">
    <property type="entry name" value="Dodecin-like"/>
    <property type="match status" value="1"/>
</dbReference>
<protein>
    <recommendedName>
        <fullName evidence="3">Dodecin</fullName>
    </recommendedName>
</protein>
<dbReference type="InterPro" id="IPR050049">
    <property type="entry name" value="Dodecin_bact"/>
</dbReference>
<dbReference type="PANTHER" id="PTHR39324:SF1">
    <property type="entry name" value="CALCIUM DODECIN"/>
    <property type="match status" value="1"/>
</dbReference>
<gene>
    <name evidence="1" type="ORF">NT2_01_06380</name>
</gene>
<accession>U2ZR88</accession>
<dbReference type="Proteomes" id="UP000016568">
    <property type="component" value="Unassembled WGS sequence"/>
</dbReference>
<dbReference type="KEGG" id="ntd:EGO55_13955"/>
<dbReference type="InterPro" id="IPR009923">
    <property type="entry name" value="Dodecin"/>
</dbReference>
<comment type="caution">
    <text evidence="1">The sequence shown here is derived from an EMBL/GenBank/DDBJ whole genome shotgun (WGS) entry which is preliminary data.</text>
</comment>
<evidence type="ECO:0008006" key="3">
    <source>
        <dbReference type="Google" id="ProtNLM"/>
    </source>
</evidence>
<dbReference type="PANTHER" id="PTHR39324">
    <property type="entry name" value="CALCIUM DODECIN"/>
    <property type="match status" value="1"/>
</dbReference>